<evidence type="ECO:0000313" key="2">
    <source>
        <dbReference type="EMBL" id="MBS4104421.1"/>
    </source>
</evidence>
<evidence type="ECO:0000313" key="3">
    <source>
        <dbReference type="Proteomes" id="UP000676853"/>
    </source>
</evidence>
<dbReference type="SUPFAM" id="SSF56801">
    <property type="entry name" value="Acetyl-CoA synthetase-like"/>
    <property type="match status" value="1"/>
</dbReference>
<dbReference type="RefSeq" id="WP_374101516.1">
    <property type="nucleotide sequence ID" value="NZ_JAGXOE010000180.1"/>
</dbReference>
<protein>
    <submittedName>
        <fullName evidence="2">AMP-dependent synthetase</fullName>
    </submittedName>
</protein>
<reference evidence="2 3" key="1">
    <citation type="submission" date="2021-04" db="EMBL/GenBank/DDBJ databases">
        <title>Whole genome sequence analysis of a thiophenic sulfur metabolizing bacteria.</title>
        <authorList>
            <person name="Akhtar N."/>
            <person name="Akram J."/>
            <person name="Aslam A."/>
        </authorList>
    </citation>
    <scope>NUCLEOTIDE SEQUENCE [LARGE SCALE GENOMIC DNA]</scope>
    <source>
        <strain evidence="2 3">3OW</strain>
    </source>
</reference>
<name>A0ABS5NJC6_TSUPA</name>
<gene>
    <name evidence="2" type="ORF">KFZ73_24730</name>
</gene>
<dbReference type="Gene3D" id="3.40.50.980">
    <property type="match status" value="1"/>
</dbReference>
<comment type="caution">
    <text evidence="2">The sequence shown here is derived from an EMBL/GenBank/DDBJ whole genome shotgun (WGS) entry which is preliminary data.</text>
</comment>
<feature type="domain" description="AMP-dependent synthetase/ligase" evidence="1">
    <location>
        <begin position="14"/>
        <end position="82"/>
    </location>
</feature>
<dbReference type="Pfam" id="PF00501">
    <property type="entry name" value="AMP-binding"/>
    <property type="match status" value="1"/>
</dbReference>
<evidence type="ECO:0000259" key="1">
    <source>
        <dbReference type="Pfam" id="PF00501"/>
    </source>
</evidence>
<keyword evidence="3" id="KW-1185">Reference proteome</keyword>
<dbReference type="EMBL" id="JAGXOE010000180">
    <property type="protein sequence ID" value="MBS4104421.1"/>
    <property type="molecule type" value="Genomic_DNA"/>
</dbReference>
<proteinExistence type="predicted"/>
<dbReference type="InterPro" id="IPR000873">
    <property type="entry name" value="AMP-dep_synth/lig_dom"/>
</dbReference>
<feature type="non-terminal residue" evidence="2">
    <location>
        <position position="82"/>
    </location>
</feature>
<dbReference type="Proteomes" id="UP000676853">
    <property type="component" value="Unassembled WGS sequence"/>
</dbReference>
<organism evidence="2 3">
    <name type="scientific">Tsukamurella paurometabola</name>
    <name type="common">Corynebacterium paurometabolum</name>
    <dbReference type="NCBI Taxonomy" id="2061"/>
    <lineage>
        <taxon>Bacteria</taxon>
        <taxon>Bacillati</taxon>
        <taxon>Actinomycetota</taxon>
        <taxon>Actinomycetes</taxon>
        <taxon>Mycobacteriales</taxon>
        <taxon>Tsukamurellaceae</taxon>
        <taxon>Tsukamurella</taxon>
    </lineage>
</organism>
<sequence>MFVNLGVRDFLDRAETVYPDRIGMVDEPDQPAPSWGEKTYAEMAALARGQAARLDELGVPVGGRVAIVSQNAARLLTSFYGV</sequence>
<accession>A0ABS5NJC6</accession>